<dbReference type="RefSeq" id="WP_012468253.1">
    <property type="nucleotide sequence ID" value="NC_010814.1"/>
</dbReference>
<dbReference type="KEGG" id="glo:Glov_0161"/>
<dbReference type="GO" id="GO:0008360">
    <property type="term" value="P:regulation of cell shape"/>
    <property type="evidence" value="ECO:0007669"/>
    <property type="project" value="UniProtKB-KW"/>
</dbReference>
<accession>B3EA67</accession>
<dbReference type="PRINTS" id="PR01652">
    <property type="entry name" value="SHAPEPROTEIN"/>
</dbReference>
<dbReference type="PANTHER" id="PTHR42749:SF1">
    <property type="entry name" value="CELL SHAPE-DETERMINING PROTEIN MREB"/>
    <property type="match status" value="1"/>
</dbReference>
<dbReference type="Pfam" id="PF06723">
    <property type="entry name" value="MreB_Mbl"/>
    <property type="match status" value="2"/>
</dbReference>
<dbReference type="SUPFAM" id="SSF53067">
    <property type="entry name" value="Actin-like ATPase domain"/>
    <property type="match status" value="2"/>
</dbReference>
<gene>
    <name evidence="7" type="ordered locus">Glov_0161</name>
</gene>
<dbReference type="HOGENOM" id="CLU_1048722_0_0_7"/>
<evidence type="ECO:0000256" key="4">
    <source>
        <dbReference type="ARBA" id="ARBA00022840"/>
    </source>
</evidence>
<evidence type="ECO:0000256" key="5">
    <source>
        <dbReference type="ARBA" id="ARBA00022960"/>
    </source>
</evidence>
<evidence type="ECO:0000256" key="3">
    <source>
        <dbReference type="ARBA" id="ARBA00022741"/>
    </source>
</evidence>
<dbReference type="GO" id="GO:0000902">
    <property type="term" value="P:cell morphogenesis"/>
    <property type="evidence" value="ECO:0007669"/>
    <property type="project" value="InterPro"/>
</dbReference>
<protein>
    <submittedName>
        <fullName evidence="7">Actin-like ATPase i</fullName>
    </submittedName>
</protein>
<name>B3EA67_TRIL1</name>
<evidence type="ECO:0000256" key="6">
    <source>
        <dbReference type="ARBA" id="ARBA00023458"/>
    </source>
</evidence>
<keyword evidence="3" id="KW-0547">Nucleotide-binding</keyword>
<keyword evidence="4" id="KW-0067">ATP-binding</keyword>
<comment type="subcellular location">
    <subcellularLocation>
        <location evidence="1">Cytoplasm</location>
    </subcellularLocation>
</comment>
<comment type="similarity">
    <text evidence="6">Belongs to the FtsA/MreB family.</text>
</comment>
<dbReference type="GO" id="GO:0005524">
    <property type="term" value="F:ATP binding"/>
    <property type="evidence" value="ECO:0007669"/>
    <property type="project" value="UniProtKB-KW"/>
</dbReference>
<dbReference type="InterPro" id="IPR056546">
    <property type="entry name" value="MreB_MamK-like"/>
</dbReference>
<keyword evidence="8" id="KW-1185">Reference proteome</keyword>
<sequence length="265" mass="27993">MKTRFPLLNWRQQVALDVGTSTIRAASGLRPLIEHCSCLGSKAGVRGGVVVDPATVAEILRPILDSTRLFGIVKPCVLACAPSDATQEERQRLHDAIMQAGASSVMIIPEPLAAAVGAGIDVSSPYAQMVVDIGEGVTDCALIKMSRIQTTAAVRVGCGQMRTGLPPVPFRQSGRLPDRHSLQPVLESITGLIDDFLQDLSPETGCEVIENGILLTGGGALIPGLSRYLEQHSGIHVVTAPKPRDSVVEGARAILPVVVMLNLLT</sequence>
<evidence type="ECO:0000256" key="2">
    <source>
        <dbReference type="ARBA" id="ARBA00022490"/>
    </source>
</evidence>
<proteinExistence type="inferred from homology"/>
<dbReference type="InterPro" id="IPR043129">
    <property type="entry name" value="ATPase_NBD"/>
</dbReference>
<dbReference type="OrthoDB" id="5394475at2"/>
<dbReference type="STRING" id="398767.Glov_0161"/>
<dbReference type="EMBL" id="CP001089">
    <property type="protein sequence ID" value="ACD93895.1"/>
    <property type="molecule type" value="Genomic_DNA"/>
</dbReference>
<evidence type="ECO:0000313" key="8">
    <source>
        <dbReference type="Proteomes" id="UP000002420"/>
    </source>
</evidence>
<dbReference type="Gene3D" id="3.30.420.40">
    <property type="match status" value="2"/>
</dbReference>
<dbReference type="InterPro" id="IPR004753">
    <property type="entry name" value="MreB"/>
</dbReference>
<keyword evidence="5" id="KW-0133">Cell shape</keyword>
<evidence type="ECO:0000313" key="7">
    <source>
        <dbReference type="EMBL" id="ACD93895.1"/>
    </source>
</evidence>
<reference evidence="7 8" key="1">
    <citation type="submission" date="2008-05" db="EMBL/GenBank/DDBJ databases">
        <title>Complete sequence of chromosome of Geobacter lovleyi SZ.</title>
        <authorList>
            <consortium name="US DOE Joint Genome Institute"/>
            <person name="Lucas S."/>
            <person name="Copeland A."/>
            <person name="Lapidus A."/>
            <person name="Glavina del Rio T."/>
            <person name="Dalin E."/>
            <person name="Tice H."/>
            <person name="Bruce D."/>
            <person name="Goodwin L."/>
            <person name="Pitluck S."/>
            <person name="Chertkov O."/>
            <person name="Meincke L."/>
            <person name="Brettin T."/>
            <person name="Detter J.C."/>
            <person name="Han C."/>
            <person name="Tapia R."/>
            <person name="Kuske C.R."/>
            <person name="Schmutz J."/>
            <person name="Larimer F."/>
            <person name="Land M."/>
            <person name="Hauser L."/>
            <person name="Kyrpides N."/>
            <person name="Mikhailova N."/>
            <person name="Sung Y."/>
            <person name="Fletcher K.E."/>
            <person name="Ritalahti K.M."/>
            <person name="Loeffler F.E."/>
            <person name="Richardson P."/>
        </authorList>
    </citation>
    <scope>NUCLEOTIDE SEQUENCE [LARGE SCALE GENOMIC DNA]</scope>
    <source>
        <strain evidence="8">ATCC BAA-1151 / DSM 17278 / SZ</strain>
    </source>
</reference>
<dbReference type="AlphaFoldDB" id="B3EA67"/>
<dbReference type="eggNOG" id="COG1077">
    <property type="taxonomic scope" value="Bacteria"/>
</dbReference>
<keyword evidence="2" id="KW-0963">Cytoplasm</keyword>
<dbReference type="PANTHER" id="PTHR42749">
    <property type="entry name" value="CELL SHAPE-DETERMINING PROTEIN MREB"/>
    <property type="match status" value="1"/>
</dbReference>
<dbReference type="GO" id="GO:0005737">
    <property type="term" value="C:cytoplasm"/>
    <property type="evidence" value="ECO:0007669"/>
    <property type="project" value="UniProtKB-SubCell"/>
</dbReference>
<organism evidence="7 8">
    <name type="scientific">Trichlorobacter lovleyi (strain ATCC BAA-1151 / DSM 17278 / SZ)</name>
    <name type="common">Geobacter lovleyi</name>
    <dbReference type="NCBI Taxonomy" id="398767"/>
    <lineage>
        <taxon>Bacteria</taxon>
        <taxon>Pseudomonadati</taxon>
        <taxon>Thermodesulfobacteriota</taxon>
        <taxon>Desulfuromonadia</taxon>
        <taxon>Geobacterales</taxon>
        <taxon>Geobacteraceae</taxon>
        <taxon>Trichlorobacter</taxon>
    </lineage>
</organism>
<dbReference type="Proteomes" id="UP000002420">
    <property type="component" value="Chromosome"/>
</dbReference>
<evidence type="ECO:0000256" key="1">
    <source>
        <dbReference type="ARBA" id="ARBA00004496"/>
    </source>
</evidence>